<reference evidence="1 2" key="1">
    <citation type="submission" date="2011-01" db="EMBL/GenBank/DDBJ databases">
        <title>Whole genome sequence of Caldisericum exile AZM16c01.</title>
        <authorList>
            <person name="Narita-Yamada S."/>
            <person name="Kawakoshi A."/>
            <person name="Nakamura S."/>
            <person name="Sasagawa M."/>
            <person name="Fukada J."/>
            <person name="Sekine M."/>
            <person name="Kato Y."/>
            <person name="Fukai R."/>
            <person name="Sasaki K."/>
            <person name="Hanamaki A."/>
            <person name="Narita H."/>
            <person name="Konno Y."/>
            <person name="Mori K."/>
            <person name="Yamazaki S."/>
            <person name="Suzuki K."/>
            <person name="Fujita N."/>
        </authorList>
    </citation>
    <scope>NUCLEOTIDE SEQUENCE [LARGE SCALE GENOMIC DNA]</scope>
    <source>
        <strain evidence="2">DSM 21853 / NBRC 104410 / AZM16c01</strain>
    </source>
</reference>
<evidence type="ECO:0000313" key="1">
    <source>
        <dbReference type="EMBL" id="BAL80468.1"/>
    </source>
</evidence>
<name>A0A7U6GDL8_CALEA</name>
<gene>
    <name evidence="1" type="ordered locus">CSE_03420</name>
</gene>
<dbReference type="EMBL" id="AP012051">
    <property type="protein sequence ID" value="BAL80468.1"/>
    <property type="molecule type" value="Genomic_DNA"/>
</dbReference>
<keyword evidence="2" id="KW-1185">Reference proteome</keyword>
<organism evidence="1 2">
    <name type="scientific">Caldisericum exile (strain DSM 21853 / NBRC 104410 / AZM16c01)</name>
    <dbReference type="NCBI Taxonomy" id="511051"/>
    <lineage>
        <taxon>Bacteria</taxon>
        <taxon>Pseudomonadati</taxon>
        <taxon>Caldisericota/Cryosericota group</taxon>
        <taxon>Caldisericota</taxon>
        <taxon>Caldisericia</taxon>
        <taxon>Caldisericales</taxon>
        <taxon>Caldisericaceae</taxon>
        <taxon>Caldisericum</taxon>
    </lineage>
</organism>
<proteinExistence type="predicted"/>
<accession>A0A7U6GDL8</accession>
<dbReference type="KEGG" id="cex:CSE_03420"/>
<dbReference type="AlphaFoldDB" id="A0A7U6GDL8"/>
<evidence type="ECO:0000313" key="2">
    <source>
        <dbReference type="Proteomes" id="UP000004793"/>
    </source>
</evidence>
<protein>
    <submittedName>
        <fullName evidence="1">Uncharacterized protein</fullName>
    </submittedName>
</protein>
<dbReference type="Proteomes" id="UP000004793">
    <property type="component" value="Chromosome"/>
</dbReference>
<sequence length="40" mass="4801">MKGAVYSLNIVKVPFRSPFHGYFIYYFRGRTEERMLSPQN</sequence>